<evidence type="ECO:0000313" key="4">
    <source>
        <dbReference type="Proteomes" id="UP000736335"/>
    </source>
</evidence>
<protein>
    <submittedName>
        <fullName evidence="3">Uncharacterized protein</fullName>
    </submittedName>
</protein>
<evidence type="ECO:0000256" key="1">
    <source>
        <dbReference type="SAM" id="Coils"/>
    </source>
</evidence>
<proteinExistence type="predicted"/>
<reference evidence="3" key="2">
    <citation type="submission" date="2020-11" db="EMBL/GenBank/DDBJ databases">
        <authorList>
            <consortium name="DOE Joint Genome Institute"/>
            <person name="Kuo A."/>
            <person name="Miyauchi S."/>
            <person name="Kiss E."/>
            <person name="Drula E."/>
            <person name="Kohler A."/>
            <person name="Sanchez-Garcia M."/>
            <person name="Andreopoulos B."/>
            <person name="Barry K.W."/>
            <person name="Bonito G."/>
            <person name="Buee M."/>
            <person name="Carver A."/>
            <person name="Chen C."/>
            <person name="Cichocki N."/>
            <person name="Clum A."/>
            <person name="Culley D."/>
            <person name="Crous P.W."/>
            <person name="Fauchery L."/>
            <person name="Girlanda M."/>
            <person name="Hayes R."/>
            <person name="Keri Z."/>
            <person name="Labutti K."/>
            <person name="Lipzen A."/>
            <person name="Lombard V."/>
            <person name="Magnuson J."/>
            <person name="Maillard F."/>
            <person name="Morin E."/>
            <person name="Murat C."/>
            <person name="Nolan M."/>
            <person name="Ohm R."/>
            <person name="Pangilinan J."/>
            <person name="Pereira M."/>
            <person name="Perotto S."/>
            <person name="Peter M."/>
            <person name="Riley R."/>
            <person name="Sitrit Y."/>
            <person name="Stielow B."/>
            <person name="Szollosi G."/>
            <person name="Zifcakova L."/>
            <person name="Stursova M."/>
            <person name="Spatafora J.W."/>
            <person name="Tedersoo L."/>
            <person name="Vaario L.-M."/>
            <person name="Yamada A."/>
            <person name="Yan M."/>
            <person name="Wang P."/>
            <person name="Xu J."/>
            <person name="Bruns T."/>
            <person name="Baldrian P."/>
            <person name="Vilgalys R."/>
            <person name="Henrissat B."/>
            <person name="Grigoriev I.V."/>
            <person name="Hibbett D."/>
            <person name="Nagy L.G."/>
            <person name="Martin F.M."/>
        </authorList>
    </citation>
    <scope>NUCLEOTIDE SEQUENCE</scope>
    <source>
        <strain evidence="3">UH-Tt-Lm1</strain>
    </source>
</reference>
<dbReference type="AlphaFoldDB" id="A0A9P6H470"/>
<feature type="region of interest" description="Disordered" evidence="2">
    <location>
        <begin position="1"/>
        <end position="21"/>
    </location>
</feature>
<organism evidence="3 4">
    <name type="scientific">Thelephora terrestris</name>
    <dbReference type="NCBI Taxonomy" id="56493"/>
    <lineage>
        <taxon>Eukaryota</taxon>
        <taxon>Fungi</taxon>
        <taxon>Dikarya</taxon>
        <taxon>Basidiomycota</taxon>
        <taxon>Agaricomycotina</taxon>
        <taxon>Agaricomycetes</taxon>
        <taxon>Thelephorales</taxon>
        <taxon>Thelephoraceae</taxon>
        <taxon>Thelephora</taxon>
    </lineage>
</organism>
<keyword evidence="1" id="KW-0175">Coiled coil</keyword>
<evidence type="ECO:0000313" key="3">
    <source>
        <dbReference type="EMBL" id="KAF9779153.1"/>
    </source>
</evidence>
<feature type="non-terminal residue" evidence="3">
    <location>
        <position position="891"/>
    </location>
</feature>
<reference evidence="3" key="1">
    <citation type="journal article" date="2020" name="Nat. Commun.">
        <title>Large-scale genome sequencing of mycorrhizal fungi provides insights into the early evolution of symbiotic traits.</title>
        <authorList>
            <person name="Miyauchi S."/>
            <person name="Kiss E."/>
            <person name="Kuo A."/>
            <person name="Drula E."/>
            <person name="Kohler A."/>
            <person name="Sanchez-Garcia M."/>
            <person name="Morin E."/>
            <person name="Andreopoulos B."/>
            <person name="Barry K.W."/>
            <person name="Bonito G."/>
            <person name="Buee M."/>
            <person name="Carver A."/>
            <person name="Chen C."/>
            <person name="Cichocki N."/>
            <person name="Clum A."/>
            <person name="Culley D."/>
            <person name="Crous P.W."/>
            <person name="Fauchery L."/>
            <person name="Girlanda M."/>
            <person name="Hayes R.D."/>
            <person name="Keri Z."/>
            <person name="LaButti K."/>
            <person name="Lipzen A."/>
            <person name="Lombard V."/>
            <person name="Magnuson J."/>
            <person name="Maillard F."/>
            <person name="Murat C."/>
            <person name="Nolan M."/>
            <person name="Ohm R.A."/>
            <person name="Pangilinan J."/>
            <person name="Pereira M.F."/>
            <person name="Perotto S."/>
            <person name="Peter M."/>
            <person name="Pfister S."/>
            <person name="Riley R."/>
            <person name="Sitrit Y."/>
            <person name="Stielow J.B."/>
            <person name="Szollosi G."/>
            <person name="Zifcakova L."/>
            <person name="Stursova M."/>
            <person name="Spatafora J.W."/>
            <person name="Tedersoo L."/>
            <person name="Vaario L.M."/>
            <person name="Yamada A."/>
            <person name="Yan M."/>
            <person name="Wang P."/>
            <person name="Xu J."/>
            <person name="Bruns T."/>
            <person name="Baldrian P."/>
            <person name="Vilgalys R."/>
            <person name="Dunand C."/>
            <person name="Henrissat B."/>
            <person name="Grigoriev I.V."/>
            <person name="Hibbett D."/>
            <person name="Nagy L.G."/>
            <person name="Martin F.M."/>
        </authorList>
    </citation>
    <scope>NUCLEOTIDE SEQUENCE</scope>
    <source>
        <strain evidence="3">UH-Tt-Lm1</strain>
    </source>
</reference>
<comment type="caution">
    <text evidence="3">The sequence shown here is derived from an EMBL/GenBank/DDBJ whole genome shotgun (WGS) entry which is preliminary data.</text>
</comment>
<keyword evidence="4" id="KW-1185">Reference proteome</keyword>
<dbReference type="OrthoDB" id="3246627at2759"/>
<accession>A0A9P6H470</accession>
<evidence type="ECO:0000256" key="2">
    <source>
        <dbReference type="SAM" id="MobiDB-lite"/>
    </source>
</evidence>
<name>A0A9P6H470_9AGAM</name>
<dbReference type="Proteomes" id="UP000736335">
    <property type="component" value="Unassembled WGS sequence"/>
</dbReference>
<dbReference type="EMBL" id="WIUZ02000020">
    <property type="protein sequence ID" value="KAF9779153.1"/>
    <property type="molecule type" value="Genomic_DNA"/>
</dbReference>
<gene>
    <name evidence="3" type="ORF">BJ322DRAFT_1172093</name>
</gene>
<sequence length="891" mass="101871">MARDTRRSQHKRSPVQEAQTRWMRGFRHHRPSQNEIEAFQCSKQLSNTDNERKLKREVAEEKRIRLNSERREKRAKGKVCKLEEEVGGLEGRVEELENTVRVASDERADLLERVEGTHGENVKLREDLKRLTARFRSRVRREPQKIDTAVKRALSSVFVTQQNVYEVKTPDGTIQNWARNVILHLVCVSNVPAAKTWTAFCSVTEGLGIVVEGSWSPRSAGRVVLEGALAAEEMIVEDFANALACTFSADGATHKSIPYVSRWAVMIPSQGLKPKDRFLGVTPELDHTTITQVESFKRKIQDLCDDYNASPFGTEHYFDPRAIWRKMTGYLSDHAADQKKVFRELAKYHSECDLELRGEAVIVAEDPETKLEVTEVFDKKKEEMLQEVGGVARWAELPVDDRLRLAKKLVRDAEICLGERVLERLPAEQRQEASGCFWSGCGMHKDLNAVKEGAERMSRWWEKVGRVPPVALANKFKTESGAGCEVRRSDRGGVKLTNLVGALVRHRDTGRGQQDRFRTFCRKAIGYEVSFPDTSNTRYQCYTYAAAEILHNHQLYLDFLDFIAITKTSTPGELNHMEENIRRGITDDATLTELIVLTLYGEAVSAPFTRFLRSSEERNGLDLGPDYDHFKRQIKNLIDNPGLLISPNIDPAMCSLDGQPWQNADVIHKIEKVYPDYPDLEGALVAFFEGALDKLGTFTEEFKEGSPISKATPEERWLAFRRPTNDRNEGTLGLLRCMYRRFSNIKFGQLNARLMSKLNPDVHGYMKNMSSRRRFHLRGAARKVDQSHAFDNFRDEYADANAANAAQKQADVDRRKKKADARLAKLQAFNPILNLTGRKMGDDRVDRMKEQLRWHREIDGDKDVPPYSHLKKAELWEAMTQAVERYQVRSL</sequence>
<feature type="coiled-coil region" evidence="1">
    <location>
        <begin position="56"/>
        <end position="113"/>
    </location>
</feature>